<evidence type="ECO:0000313" key="3">
    <source>
        <dbReference type="EMBL" id="VTO99261.1"/>
    </source>
</evidence>
<proteinExistence type="predicted"/>
<feature type="domain" description="PPE family C-terminal" evidence="2">
    <location>
        <begin position="89"/>
        <end position="163"/>
    </location>
</feature>
<organism evidence="3">
    <name type="scientific">Mycobacterium riyadhense</name>
    <dbReference type="NCBI Taxonomy" id="486698"/>
    <lineage>
        <taxon>Bacteria</taxon>
        <taxon>Bacillati</taxon>
        <taxon>Actinomycetota</taxon>
        <taxon>Actinomycetes</taxon>
        <taxon>Mycobacteriales</taxon>
        <taxon>Mycobacteriaceae</taxon>
        <taxon>Mycobacterium</taxon>
    </lineage>
</organism>
<protein>
    <recommendedName>
        <fullName evidence="2">PPE family C-terminal domain-containing protein</fullName>
    </recommendedName>
</protein>
<dbReference type="InterPro" id="IPR022171">
    <property type="entry name" value="PPE_C"/>
</dbReference>
<feature type="region of interest" description="Disordered" evidence="1">
    <location>
        <begin position="161"/>
        <end position="188"/>
    </location>
</feature>
<reference evidence="3" key="1">
    <citation type="submission" date="2019-05" db="EMBL/GenBank/DDBJ databases">
        <authorList>
            <person name="Naeem R."/>
            <person name="Antony C."/>
            <person name="Guan Q."/>
        </authorList>
    </citation>
    <scope>NUCLEOTIDE SEQUENCE</scope>
    <source>
        <strain evidence="3">2</strain>
    </source>
</reference>
<evidence type="ECO:0000259" key="2">
    <source>
        <dbReference type="Pfam" id="PF12484"/>
    </source>
</evidence>
<dbReference type="EMBL" id="LR589092">
    <property type="protein sequence ID" value="VTO99261.1"/>
    <property type="molecule type" value="Genomic_DNA"/>
</dbReference>
<name>A0A653ERM2_9MYCO</name>
<dbReference type="AlphaFoldDB" id="A0A653ERM2"/>
<feature type="compositionally biased region" description="Basic and acidic residues" evidence="1">
    <location>
        <begin position="169"/>
        <end position="188"/>
    </location>
</feature>
<evidence type="ECO:0000256" key="1">
    <source>
        <dbReference type="SAM" id="MobiDB-lite"/>
    </source>
</evidence>
<sequence length="221" mass="22518">MLLGLLGTVPVHAFQSLIEGTLGLGTFSYGVNFLVSGVMLTAAPMIAVCFNPLAATLSAPAAAVAAAPEGALAPTLVGSYGSDVGVSASAGLGAAASVGKLSVPPSWVTKSPEIRLVATALPTTSMGESYGGMPLVGPVTSVVNAPRGDGSRVRSAMRAKVLAGPDEELGNRRGPDRGPDGDPLSERDELNQLRKTATQLAKQRDVLKRTAATLIQESREK</sequence>
<gene>
    <name evidence="3" type="ORF">BIN_B_02978</name>
</gene>
<accession>A0A653ERM2</accession>
<dbReference type="Pfam" id="PF12484">
    <property type="entry name" value="PPE-SVP"/>
    <property type="match status" value="1"/>
</dbReference>